<keyword evidence="4" id="KW-0186">Copper</keyword>
<dbReference type="Gene3D" id="2.60.40.420">
    <property type="entry name" value="Cupredoxins - blue copper proteins"/>
    <property type="match status" value="2"/>
</dbReference>
<dbReference type="GO" id="GO:0016491">
    <property type="term" value="F:oxidoreductase activity"/>
    <property type="evidence" value="ECO:0007669"/>
    <property type="project" value="UniProtKB-KW"/>
</dbReference>
<evidence type="ECO:0000256" key="3">
    <source>
        <dbReference type="ARBA" id="ARBA00023002"/>
    </source>
</evidence>
<dbReference type="InterPro" id="IPR001117">
    <property type="entry name" value="Cu-oxidase_2nd"/>
</dbReference>
<dbReference type="EMBL" id="JANBUO010002016">
    <property type="protein sequence ID" value="KAJ2796027.1"/>
    <property type="molecule type" value="Genomic_DNA"/>
</dbReference>
<accession>A0A9W8LQX0</accession>
<feature type="domain" description="Plastocyanin-like" evidence="5">
    <location>
        <begin position="63"/>
        <end position="187"/>
    </location>
</feature>
<sequence length="322" mass="35858">MDGPAMVTQCGIPPGRSFTYEYQVNQAGTFWLHGHDHHQNSDGLRTPLIVRDKHNPPFYYDKEYVLSLEDWYDAPFADRLADTLNPNKPFPPPPSFPHALINGFNGNHTGPLLFDAGKTYRIRLINMSTTEWFKFAMPGHQMEVIEADGIYSEPAAVDGVTLGPGQRYSVLVSAHSTNIYNYKYMIELFASFVPRLRGMSPRYYAGTVEYRRGALTVAANPETALEAVPEYESMAWTADVQLSALYHRPALPVDRRIGLVLGGASFTDGVTRDVINNITYAAPLIPTLYSAISLGALASNQTLYGPQSHAVVLRHLEYIELT</sequence>
<dbReference type="InterPro" id="IPR045087">
    <property type="entry name" value="Cu-oxidase_fam"/>
</dbReference>
<keyword evidence="2" id="KW-0479">Metal-binding</keyword>
<dbReference type="OrthoDB" id="2121828at2759"/>
<dbReference type="PANTHER" id="PTHR11709">
    <property type="entry name" value="MULTI-COPPER OXIDASE"/>
    <property type="match status" value="1"/>
</dbReference>
<keyword evidence="3" id="KW-0560">Oxidoreductase</keyword>
<protein>
    <submittedName>
        <fullName evidence="7">Ferroxidase fet3</fullName>
    </submittedName>
</protein>
<dbReference type="Proteomes" id="UP001140094">
    <property type="component" value="Unassembled WGS sequence"/>
</dbReference>
<evidence type="ECO:0000256" key="1">
    <source>
        <dbReference type="ARBA" id="ARBA00010609"/>
    </source>
</evidence>
<reference evidence="7" key="1">
    <citation type="submission" date="2022-07" db="EMBL/GenBank/DDBJ databases">
        <title>Phylogenomic reconstructions and comparative analyses of Kickxellomycotina fungi.</title>
        <authorList>
            <person name="Reynolds N.K."/>
            <person name="Stajich J.E."/>
            <person name="Barry K."/>
            <person name="Grigoriev I.V."/>
            <person name="Crous P."/>
            <person name="Smith M.E."/>
        </authorList>
    </citation>
    <scope>NUCLEOTIDE SEQUENCE</scope>
    <source>
        <strain evidence="7">NRRL 1565</strain>
    </source>
</reference>
<keyword evidence="8" id="KW-1185">Reference proteome</keyword>
<name>A0A9W8LQX0_9FUNG</name>
<proteinExistence type="inferred from homology"/>
<dbReference type="GO" id="GO:0005507">
    <property type="term" value="F:copper ion binding"/>
    <property type="evidence" value="ECO:0007669"/>
    <property type="project" value="InterPro"/>
</dbReference>
<evidence type="ECO:0000259" key="6">
    <source>
        <dbReference type="Pfam" id="PF07732"/>
    </source>
</evidence>
<dbReference type="InterPro" id="IPR011707">
    <property type="entry name" value="Cu-oxidase-like_N"/>
</dbReference>
<feature type="non-terminal residue" evidence="7">
    <location>
        <position position="322"/>
    </location>
</feature>
<comment type="similarity">
    <text evidence="1">Belongs to the multicopper oxidase family.</text>
</comment>
<dbReference type="AlphaFoldDB" id="A0A9W8LQX0"/>
<evidence type="ECO:0000313" key="7">
    <source>
        <dbReference type="EMBL" id="KAJ2796027.1"/>
    </source>
</evidence>
<dbReference type="Pfam" id="PF07732">
    <property type="entry name" value="Cu-oxidase_3"/>
    <property type="match status" value="1"/>
</dbReference>
<dbReference type="Pfam" id="PF00394">
    <property type="entry name" value="Cu-oxidase"/>
    <property type="match status" value="1"/>
</dbReference>
<dbReference type="SUPFAM" id="SSF49503">
    <property type="entry name" value="Cupredoxins"/>
    <property type="match status" value="2"/>
</dbReference>
<organism evidence="7 8">
    <name type="scientific">Coemansia guatemalensis</name>
    <dbReference type="NCBI Taxonomy" id="2761395"/>
    <lineage>
        <taxon>Eukaryota</taxon>
        <taxon>Fungi</taxon>
        <taxon>Fungi incertae sedis</taxon>
        <taxon>Zoopagomycota</taxon>
        <taxon>Kickxellomycotina</taxon>
        <taxon>Kickxellomycetes</taxon>
        <taxon>Kickxellales</taxon>
        <taxon>Kickxellaceae</taxon>
        <taxon>Coemansia</taxon>
    </lineage>
</organism>
<evidence type="ECO:0000256" key="2">
    <source>
        <dbReference type="ARBA" id="ARBA00022723"/>
    </source>
</evidence>
<evidence type="ECO:0000313" key="8">
    <source>
        <dbReference type="Proteomes" id="UP001140094"/>
    </source>
</evidence>
<gene>
    <name evidence="7" type="primary">FET3_12</name>
    <name evidence="7" type="ORF">H4R20_005678</name>
</gene>
<evidence type="ECO:0000256" key="4">
    <source>
        <dbReference type="ARBA" id="ARBA00023008"/>
    </source>
</evidence>
<comment type="caution">
    <text evidence="7">The sequence shown here is derived from an EMBL/GenBank/DDBJ whole genome shotgun (WGS) entry which is preliminary data.</text>
</comment>
<dbReference type="InterPro" id="IPR008972">
    <property type="entry name" value="Cupredoxin"/>
</dbReference>
<feature type="domain" description="Plastocyanin-like" evidence="6">
    <location>
        <begin position="1"/>
        <end position="54"/>
    </location>
</feature>
<dbReference type="PANTHER" id="PTHR11709:SF394">
    <property type="entry name" value="FI03373P-RELATED"/>
    <property type="match status" value="1"/>
</dbReference>
<evidence type="ECO:0000259" key="5">
    <source>
        <dbReference type="Pfam" id="PF00394"/>
    </source>
</evidence>